<dbReference type="EMBL" id="CP051142">
    <property type="protein sequence ID" value="QIX00124.1"/>
    <property type="molecule type" value="Genomic_DNA"/>
</dbReference>
<dbReference type="PROSITE" id="PS50053">
    <property type="entry name" value="UBIQUITIN_2"/>
    <property type="match status" value="1"/>
</dbReference>
<dbReference type="AlphaFoldDB" id="A0A6H0XZD8"/>
<dbReference type="Pfam" id="PF11976">
    <property type="entry name" value="Rad60-SLD"/>
    <property type="match status" value="1"/>
</dbReference>
<evidence type="ECO:0000259" key="2">
    <source>
        <dbReference type="PROSITE" id="PS50053"/>
    </source>
</evidence>
<feature type="compositionally biased region" description="Basic and acidic residues" evidence="1">
    <location>
        <begin position="84"/>
        <end position="99"/>
    </location>
</feature>
<keyword evidence="4" id="KW-1185">Reference proteome</keyword>
<protein>
    <recommendedName>
        <fullName evidence="2">Ubiquitin-like domain-containing protein</fullName>
    </recommendedName>
</protein>
<dbReference type="InterPro" id="IPR022617">
    <property type="entry name" value="Rad60/SUMO-like_dom"/>
</dbReference>
<name>A0A6H0XZD8_9PEZI</name>
<accession>A0A6H0XZD8</accession>
<proteinExistence type="predicted"/>
<gene>
    <name evidence="3" type="ORF">AMS68_005641</name>
</gene>
<dbReference type="CDD" id="cd17080">
    <property type="entry name" value="Ubl_SLD2_Esc2_like"/>
    <property type="match status" value="1"/>
</dbReference>
<organism evidence="3 4">
    <name type="scientific">Peltaster fructicola</name>
    <dbReference type="NCBI Taxonomy" id="286661"/>
    <lineage>
        <taxon>Eukaryota</taxon>
        <taxon>Fungi</taxon>
        <taxon>Dikarya</taxon>
        <taxon>Ascomycota</taxon>
        <taxon>Pezizomycotina</taxon>
        <taxon>Dothideomycetes</taxon>
        <taxon>Dothideomycetes incertae sedis</taxon>
        <taxon>Peltaster</taxon>
    </lineage>
</organism>
<feature type="region of interest" description="Disordered" evidence="1">
    <location>
        <begin position="181"/>
        <end position="202"/>
    </location>
</feature>
<dbReference type="InterPro" id="IPR029071">
    <property type="entry name" value="Ubiquitin-like_domsf"/>
</dbReference>
<reference evidence="3 4" key="1">
    <citation type="journal article" date="2016" name="Sci. Rep.">
        <title>Peltaster fructicola genome reveals evolution from an invasive phytopathogen to an ectophytic parasite.</title>
        <authorList>
            <person name="Xu C."/>
            <person name="Chen H."/>
            <person name="Gleason M.L."/>
            <person name="Xu J.R."/>
            <person name="Liu H."/>
            <person name="Zhang R."/>
            <person name="Sun G."/>
        </authorList>
    </citation>
    <scope>NUCLEOTIDE SEQUENCE [LARGE SCALE GENOMIC DNA]</scope>
    <source>
        <strain evidence="3 4">LNHT1506</strain>
    </source>
</reference>
<feature type="region of interest" description="Disordered" evidence="1">
    <location>
        <begin position="84"/>
        <end position="130"/>
    </location>
</feature>
<dbReference type="SUPFAM" id="SSF54236">
    <property type="entry name" value="Ubiquitin-like"/>
    <property type="match status" value="1"/>
</dbReference>
<feature type="compositionally biased region" description="Basic and acidic residues" evidence="1">
    <location>
        <begin position="34"/>
        <end position="53"/>
    </location>
</feature>
<sequence length="416" mass="47256">MSFLADLSDSDDDQHDSSLFSHSARNFTSIIAEQARKKNEKVEAVLAEPERKTEPKKRAKRKSEDVEVDVDDDAALVLSATVKPVDKSESSRDALDDVVKPGQPIDTYSPRPSDGDLKAFPSSPPTVEYHASKTTIDLSDPAEPPLALVEEPPNDDSDDEFAEIAKRARLLARQKRVERAEKAAREQAQKAARPVENKSTEQEPKVEIFLSSQLPDTAPLRVFLRLSQHLGLVRSAWCQRQNFTPEQQQQVYLTYRQRRIYDASTCRSLGLEVDIHGRLVLRGAEDKHGIDKVHLEAVTDDLLEQLRTQQRTEARIPESTSYEIQEHDRTLTNEKPAASEEQLIRIILKARDHADFKLRIRPTTTIAKIASAYKKRYKLDDDLTITLLFDGEELPSEQEVQETEVTDMDQIEVHFR</sequence>
<dbReference type="Gene3D" id="3.10.20.90">
    <property type="entry name" value="Phosphatidylinositol 3-kinase Catalytic Subunit, Chain A, domain 1"/>
    <property type="match status" value="2"/>
</dbReference>
<evidence type="ECO:0000256" key="1">
    <source>
        <dbReference type="SAM" id="MobiDB-lite"/>
    </source>
</evidence>
<evidence type="ECO:0000313" key="3">
    <source>
        <dbReference type="EMBL" id="QIX00124.1"/>
    </source>
</evidence>
<dbReference type="Proteomes" id="UP000503462">
    <property type="component" value="Chromosome 4"/>
</dbReference>
<dbReference type="OrthoDB" id="3365399at2759"/>
<dbReference type="InterPro" id="IPR000626">
    <property type="entry name" value="Ubiquitin-like_dom"/>
</dbReference>
<feature type="region of interest" description="Disordered" evidence="1">
    <location>
        <begin position="1"/>
        <end position="72"/>
    </location>
</feature>
<feature type="domain" description="Ubiquitin-like" evidence="2">
    <location>
        <begin position="344"/>
        <end position="416"/>
    </location>
</feature>
<evidence type="ECO:0000313" key="4">
    <source>
        <dbReference type="Proteomes" id="UP000503462"/>
    </source>
</evidence>